<feature type="compositionally biased region" description="Basic and acidic residues" evidence="1">
    <location>
        <begin position="1"/>
        <end position="12"/>
    </location>
</feature>
<evidence type="ECO:0000313" key="3">
    <source>
        <dbReference type="EMBL" id="NBN62079.1"/>
    </source>
</evidence>
<dbReference type="RefSeq" id="WP_161672737.1">
    <property type="nucleotide sequence ID" value="NZ_JAABLP010000001.1"/>
</dbReference>
<dbReference type="Pfam" id="PF13443">
    <property type="entry name" value="HTH_26"/>
    <property type="match status" value="1"/>
</dbReference>
<dbReference type="EMBL" id="JAABLP010000001">
    <property type="protein sequence ID" value="NBN62079.1"/>
    <property type="molecule type" value="Genomic_DNA"/>
</dbReference>
<dbReference type="Gene3D" id="1.10.260.40">
    <property type="entry name" value="lambda repressor-like DNA-binding domains"/>
    <property type="match status" value="1"/>
</dbReference>
<proteinExistence type="predicted"/>
<dbReference type="CDD" id="cd00093">
    <property type="entry name" value="HTH_XRE"/>
    <property type="match status" value="1"/>
</dbReference>
<keyword evidence="4" id="KW-1185">Reference proteome</keyword>
<dbReference type="SMART" id="SM00530">
    <property type="entry name" value="HTH_XRE"/>
    <property type="match status" value="1"/>
</dbReference>
<evidence type="ECO:0000259" key="2">
    <source>
        <dbReference type="PROSITE" id="PS50943"/>
    </source>
</evidence>
<evidence type="ECO:0000256" key="1">
    <source>
        <dbReference type="SAM" id="MobiDB-lite"/>
    </source>
</evidence>
<dbReference type="InterPro" id="IPR001387">
    <property type="entry name" value="Cro/C1-type_HTH"/>
</dbReference>
<comment type="caution">
    <text evidence="3">The sequence shown here is derived from an EMBL/GenBank/DDBJ whole genome shotgun (WGS) entry which is preliminary data.</text>
</comment>
<sequence>MEDAQNPKETADLKPQGPAMDTDFFKEALRRRQISQRRLAKYLNISASAVTKLLQGVRRMQLNEAGVIATLLGVPVSEVLERAGVQTAREAQCPVNFVSDATGEVKPRAEKAWVQLPLAGDESTVAVRCEDPMSARFGWVYYYTPQDGVDVTAHNRMCVVRLRDGRAVIAFCVLGFDGKTFVLQRENGTVETAQITSASPISWVKLLIS</sequence>
<reference evidence="3 4" key="1">
    <citation type="submission" date="2020-01" db="EMBL/GenBank/DDBJ databases">
        <authorList>
            <person name="Peng S.Y."/>
            <person name="Li J."/>
            <person name="Wang M."/>
            <person name="Wang L."/>
            <person name="Wang C.Q."/>
            <person name="Wang J.R."/>
        </authorList>
    </citation>
    <scope>NUCLEOTIDE SEQUENCE [LARGE SCALE GENOMIC DNA]</scope>
    <source>
        <strain evidence="3 4">XCT-34</strain>
    </source>
</reference>
<organism evidence="3 4">
    <name type="scientific">Pannonibacter tanglangensis</name>
    <dbReference type="NCBI Taxonomy" id="2750084"/>
    <lineage>
        <taxon>Bacteria</taxon>
        <taxon>Pseudomonadati</taxon>
        <taxon>Pseudomonadota</taxon>
        <taxon>Alphaproteobacteria</taxon>
        <taxon>Hyphomicrobiales</taxon>
        <taxon>Stappiaceae</taxon>
        <taxon>Pannonibacter</taxon>
    </lineage>
</organism>
<evidence type="ECO:0000313" key="4">
    <source>
        <dbReference type="Proteomes" id="UP000541347"/>
    </source>
</evidence>
<name>A0ABW9ZCA3_9HYPH</name>
<feature type="domain" description="HTH cro/C1-type" evidence="2">
    <location>
        <begin position="25"/>
        <end position="79"/>
    </location>
</feature>
<dbReference type="InterPro" id="IPR010982">
    <property type="entry name" value="Lambda_DNA-bd_dom_sf"/>
</dbReference>
<dbReference type="SUPFAM" id="SSF47413">
    <property type="entry name" value="lambda repressor-like DNA-binding domains"/>
    <property type="match status" value="1"/>
</dbReference>
<gene>
    <name evidence="3" type="ORF">GWI71_00130</name>
</gene>
<dbReference type="PROSITE" id="PS50943">
    <property type="entry name" value="HTH_CROC1"/>
    <property type="match status" value="1"/>
</dbReference>
<protein>
    <submittedName>
        <fullName evidence="3">Helix-turn-helix domain-containing protein</fullName>
    </submittedName>
</protein>
<feature type="region of interest" description="Disordered" evidence="1">
    <location>
        <begin position="1"/>
        <end position="20"/>
    </location>
</feature>
<accession>A0ABW9ZCA3</accession>
<dbReference type="Proteomes" id="UP000541347">
    <property type="component" value="Unassembled WGS sequence"/>
</dbReference>